<dbReference type="RefSeq" id="WP_238225246.1">
    <property type="nucleotide sequence ID" value="NZ_BAAADH010000077.1"/>
</dbReference>
<feature type="compositionally biased region" description="Low complexity" evidence="1">
    <location>
        <begin position="189"/>
        <end position="201"/>
    </location>
</feature>
<name>A0ABQ4UFB5_9HYPH</name>
<feature type="domain" description="Bacteriophage T5 Orf172 DNA-binding" evidence="2">
    <location>
        <begin position="9"/>
        <end position="81"/>
    </location>
</feature>
<accession>A0ABQ4UFB5</accession>
<dbReference type="Pfam" id="PF13455">
    <property type="entry name" value="MUG113"/>
    <property type="match status" value="1"/>
</dbReference>
<feature type="region of interest" description="Disordered" evidence="1">
    <location>
        <begin position="163"/>
        <end position="216"/>
    </location>
</feature>
<dbReference type="Proteomes" id="UP001055039">
    <property type="component" value="Unassembled WGS sequence"/>
</dbReference>
<keyword evidence="4" id="KW-1185">Reference proteome</keyword>
<evidence type="ECO:0000256" key="1">
    <source>
        <dbReference type="SAM" id="MobiDB-lite"/>
    </source>
</evidence>
<organism evidence="3 4">
    <name type="scientific">Methylorubrum aminovorans</name>
    <dbReference type="NCBI Taxonomy" id="269069"/>
    <lineage>
        <taxon>Bacteria</taxon>
        <taxon>Pseudomonadati</taxon>
        <taxon>Pseudomonadota</taxon>
        <taxon>Alphaproteobacteria</taxon>
        <taxon>Hyphomicrobiales</taxon>
        <taxon>Methylobacteriaceae</taxon>
        <taxon>Methylorubrum</taxon>
    </lineage>
</organism>
<sequence length="216" mass="23908">MTLRLYFADDGFGSIKIGVSADVHRRLAGLGVANPRSLSLIGDVPGDRSQERQVHNALADYRISGEWFRDSDVVRDLISRVLSSGLIANGFSPRAEEPEGHFTVEEARQLADIIIRSSGVRVTEPGETFGVPNTLLWRMRYRPGRRIFADEWHALAQGAVRASTHASDTASRERSLAEDMIRRRGRSFTPAASTPRRTAAPELTDLPLFGAMEPRP</sequence>
<dbReference type="EMBL" id="BPRC01000010">
    <property type="protein sequence ID" value="GJE65809.1"/>
    <property type="molecule type" value="Genomic_DNA"/>
</dbReference>
<protein>
    <recommendedName>
        <fullName evidence="2">Bacteriophage T5 Orf172 DNA-binding domain-containing protein</fullName>
    </recommendedName>
</protein>
<gene>
    <name evidence="3" type="ORF">LNAOJCKE_3022</name>
</gene>
<dbReference type="SMART" id="SM00974">
    <property type="entry name" value="T5orf172"/>
    <property type="match status" value="1"/>
</dbReference>
<proteinExistence type="predicted"/>
<feature type="compositionally biased region" description="Basic and acidic residues" evidence="1">
    <location>
        <begin position="170"/>
        <end position="182"/>
    </location>
</feature>
<evidence type="ECO:0000259" key="2">
    <source>
        <dbReference type="SMART" id="SM00974"/>
    </source>
</evidence>
<comment type="caution">
    <text evidence="3">The sequence shown here is derived from an EMBL/GenBank/DDBJ whole genome shotgun (WGS) entry which is preliminary data.</text>
</comment>
<evidence type="ECO:0000313" key="3">
    <source>
        <dbReference type="EMBL" id="GJE65809.1"/>
    </source>
</evidence>
<reference evidence="3" key="1">
    <citation type="journal article" date="2021" name="Front. Microbiol.">
        <title>Comprehensive Comparative Genomics and Phenotyping of Methylobacterium Species.</title>
        <authorList>
            <person name="Alessa O."/>
            <person name="Ogura Y."/>
            <person name="Fujitani Y."/>
            <person name="Takami H."/>
            <person name="Hayashi T."/>
            <person name="Sahin N."/>
            <person name="Tani A."/>
        </authorList>
    </citation>
    <scope>NUCLEOTIDE SEQUENCE</scope>
    <source>
        <strain evidence="3">NBRC 15686</strain>
    </source>
</reference>
<reference evidence="3" key="2">
    <citation type="submission" date="2021-08" db="EMBL/GenBank/DDBJ databases">
        <authorList>
            <person name="Tani A."/>
            <person name="Ola A."/>
            <person name="Ogura Y."/>
            <person name="Katsura K."/>
            <person name="Hayashi T."/>
        </authorList>
    </citation>
    <scope>NUCLEOTIDE SEQUENCE</scope>
    <source>
        <strain evidence="3">NBRC 15686</strain>
    </source>
</reference>
<dbReference type="InterPro" id="IPR018306">
    <property type="entry name" value="Phage_T5_Orf172_DNA-bd"/>
</dbReference>
<evidence type="ECO:0000313" key="4">
    <source>
        <dbReference type="Proteomes" id="UP001055039"/>
    </source>
</evidence>